<keyword evidence="5" id="KW-0472">Membrane</keyword>
<keyword evidence="2 4" id="KW-0442">Lipid degradation</keyword>
<evidence type="ECO:0000313" key="7">
    <source>
        <dbReference type="EMBL" id="GBR74714.1"/>
    </source>
</evidence>
<reference evidence="7 8" key="1">
    <citation type="journal article" date="2019" name="ISME J.">
        <title>Genome analyses of uncultured TG2/ZB3 bacteria in 'Margulisbacteria' specifically attached to ectosymbiotic spirochetes of protists in the termite gut.</title>
        <authorList>
            <person name="Utami Y.D."/>
            <person name="Kuwahara H."/>
            <person name="Igai K."/>
            <person name="Murakami T."/>
            <person name="Sugaya K."/>
            <person name="Morikawa T."/>
            <person name="Nagura Y."/>
            <person name="Yuki M."/>
            <person name="Deevong P."/>
            <person name="Inoue T."/>
            <person name="Kihara K."/>
            <person name="Lo N."/>
            <person name="Yamada A."/>
            <person name="Ohkuma M."/>
            <person name="Hongoh Y."/>
        </authorList>
    </citation>
    <scope>NUCLEOTIDE SEQUENCE [LARGE SCALE GENOMIC DNA]</scope>
    <source>
        <strain evidence="7">NkOx7-01</strain>
    </source>
</reference>
<feature type="active site" description="Proton acceptor" evidence="4">
    <location>
        <position position="160"/>
    </location>
</feature>
<dbReference type="Gene3D" id="3.40.1090.10">
    <property type="entry name" value="Cytosolic phospholipase A2 catalytic domain"/>
    <property type="match status" value="2"/>
</dbReference>
<keyword evidence="3 4" id="KW-0443">Lipid metabolism</keyword>
<dbReference type="InterPro" id="IPR045943">
    <property type="entry name" value="DUF6363"/>
</dbReference>
<dbReference type="InterPro" id="IPR016035">
    <property type="entry name" value="Acyl_Trfase/lysoPLipase"/>
</dbReference>
<keyword evidence="1 4" id="KW-0378">Hydrolase</keyword>
<evidence type="ECO:0000256" key="2">
    <source>
        <dbReference type="ARBA" id="ARBA00022963"/>
    </source>
</evidence>
<dbReference type="GO" id="GO:0016787">
    <property type="term" value="F:hydrolase activity"/>
    <property type="evidence" value="ECO:0007669"/>
    <property type="project" value="UniProtKB-UniRule"/>
</dbReference>
<feature type="transmembrane region" description="Helical" evidence="5">
    <location>
        <begin position="33"/>
        <end position="52"/>
    </location>
</feature>
<comment type="caution">
    <text evidence="7">The sequence shown here is derived from an EMBL/GenBank/DDBJ whole genome shotgun (WGS) entry which is preliminary data.</text>
</comment>
<evidence type="ECO:0000256" key="3">
    <source>
        <dbReference type="ARBA" id="ARBA00023098"/>
    </source>
</evidence>
<evidence type="ECO:0000256" key="4">
    <source>
        <dbReference type="PROSITE-ProRule" id="PRU01161"/>
    </source>
</evidence>
<dbReference type="InterPro" id="IPR050301">
    <property type="entry name" value="NTE"/>
</dbReference>
<name>A0A388TDX3_TERA1</name>
<dbReference type="GO" id="GO:0016042">
    <property type="term" value="P:lipid catabolic process"/>
    <property type="evidence" value="ECO:0007669"/>
    <property type="project" value="UniProtKB-UniRule"/>
</dbReference>
<dbReference type="EMBL" id="BGZN01000072">
    <property type="protein sequence ID" value="GBR74714.1"/>
    <property type="molecule type" value="Genomic_DNA"/>
</dbReference>
<dbReference type="SUPFAM" id="SSF52151">
    <property type="entry name" value="FabD/lysophospholipase-like"/>
    <property type="match status" value="1"/>
</dbReference>
<proteinExistence type="predicted"/>
<feature type="short sequence motif" description="DGA/G" evidence="4">
    <location>
        <begin position="160"/>
        <end position="162"/>
    </location>
</feature>
<feature type="short sequence motif" description="GXSXG" evidence="4">
    <location>
        <begin position="40"/>
        <end position="44"/>
    </location>
</feature>
<sequence>MSELVQANLVLEGGALRGIFTAGVLDALDEKNLIFEFIIGVSAGACMGVSYVSRQRGRNREILQRYGRDPRYFSLRNLLREGNLFSAKFVYEEIPQKLIPFDYQTFEQSPVRFIAVATDCATGQAVYLQNKANMTPAIRASASMPFVSKPVELDGQLYLDGGIADSIPIEYAGQNGHVKSVVVCTRPKGYLKKENPRLLRLLKAVLPNNPQLAEALSQRSAVYNRELAIVDKLAAAGKCLTVYPPENLKVGRLERNWEKLDNLYQAGYQAGLELAQKLPAFLAQ</sequence>
<keyword evidence="8" id="KW-1185">Reference proteome</keyword>
<evidence type="ECO:0000259" key="6">
    <source>
        <dbReference type="PROSITE" id="PS51635"/>
    </source>
</evidence>
<dbReference type="PANTHER" id="PTHR14226">
    <property type="entry name" value="NEUROPATHY TARGET ESTERASE/SWISS CHEESE D.MELANOGASTER"/>
    <property type="match status" value="1"/>
</dbReference>
<evidence type="ECO:0000313" key="8">
    <source>
        <dbReference type="Proteomes" id="UP000269352"/>
    </source>
</evidence>
<dbReference type="Proteomes" id="UP000269352">
    <property type="component" value="Unassembled WGS sequence"/>
</dbReference>
<dbReference type="AlphaFoldDB" id="A0A388TDX3"/>
<dbReference type="PROSITE" id="PS51635">
    <property type="entry name" value="PNPLA"/>
    <property type="match status" value="1"/>
</dbReference>
<dbReference type="Pfam" id="PF01734">
    <property type="entry name" value="Patatin"/>
    <property type="match status" value="1"/>
</dbReference>
<dbReference type="InterPro" id="IPR002641">
    <property type="entry name" value="PNPLA_dom"/>
</dbReference>
<evidence type="ECO:0000256" key="1">
    <source>
        <dbReference type="ARBA" id="ARBA00022801"/>
    </source>
</evidence>
<dbReference type="PANTHER" id="PTHR14226:SF25">
    <property type="entry name" value="PHOSPHOESTERASE"/>
    <property type="match status" value="1"/>
</dbReference>
<keyword evidence="5" id="KW-0812">Transmembrane</keyword>
<feature type="active site" description="Nucleophile" evidence="4">
    <location>
        <position position="42"/>
    </location>
</feature>
<dbReference type="Pfam" id="PF19890">
    <property type="entry name" value="DUF6363"/>
    <property type="match status" value="1"/>
</dbReference>
<feature type="domain" description="PNPLA" evidence="6">
    <location>
        <begin position="9"/>
        <end position="173"/>
    </location>
</feature>
<keyword evidence="5" id="KW-1133">Transmembrane helix</keyword>
<gene>
    <name evidence="7" type="ORF">NO1_1841</name>
</gene>
<dbReference type="CDD" id="cd07208">
    <property type="entry name" value="Pat_hypo_Ecoli_yjju_like"/>
    <property type="match status" value="1"/>
</dbReference>
<protein>
    <submittedName>
        <fullName evidence="7">Patatin-like phospholipase</fullName>
    </submittedName>
</protein>
<dbReference type="InterPro" id="IPR037483">
    <property type="entry name" value="YjjU-like"/>
</dbReference>
<comment type="caution">
    <text evidence="4">Lacks conserved residue(s) required for the propagation of feature annotation.</text>
</comment>
<accession>A0A388TDX3</accession>
<evidence type="ECO:0000256" key="5">
    <source>
        <dbReference type="SAM" id="Phobius"/>
    </source>
</evidence>
<organism evidence="7 8">
    <name type="scientific">Termititenax aidoneus</name>
    <dbReference type="NCBI Taxonomy" id="2218524"/>
    <lineage>
        <taxon>Bacteria</taxon>
        <taxon>Bacillati</taxon>
        <taxon>Candidatus Margulisiibacteriota</taxon>
        <taxon>Candidatus Termititenacia</taxon>
        <taxon>Candidatus Termititenacales</taxon>
        <taxon>Candidatus Termititenacaceae</taxon>
        <taxon>Candidatus Termititenax</taxon>
    </lineage>
</organism>